<dbReference type="Gene3D" id="2.170.190.11">
    <property type="entry name" value="Molybdopterin biosynthesis moea protein, domain 3"/>
    <property type="match status" value="1"/>
</dbReference>
<comment type="function">
    <text evidence="3">May be involved in the biosynthesis of molybdopterin.</text>
</comment>
<proteinExistence type="inferred from homology"/>
<evidence type="ECO:0000256" key="9">
    <source>
        <dbReference type="ARBA" id="ARBA00022679"/>
    </source>
</evidence>
<dbReference type="InterPro" id="IPR036688">
    <property type="entry name" value="MoeA_C_domain_IV_sf"/>
</dbReference>
<dbReference type="Pfam" id="PF00994">
    <property type="entry name" value="MoCF_biosynth"/>
    <property type="match status" value="1"/>
</dbReference>
<dbReference type="SUPFAM" id="SSF63867">
    <property type="entry name" value="MoeA C-terminal domain-like"/>
    <property type="match status" value="1"/>
</dbReference>
<dbReference type="GO" id="GO:0006777">
    <property type="term" value="P:Mo-molybdopterin cofactor biosynthetic process"/>
    <property type="evidence" value="ECO:0007669"/>
    <property type="project" value="UniProtKB-UniRule"/>
</dbReference>
<dbReference type="OrthoDB" id="9804758at2"/>
<comment type="similarity">
    <text evidence="5 14">Belongs to the MoeA family.</text>
</comment>
<sequence length="404" mass="42554">MLTVLSVKDAKERILSAVTAQTHCTTVPLPDATERVLARSVAAQHDLPTFPRSTMDGYAVRAKDTFGASESMPALFDVAGEVMMGQAPPAAVAAGQALRIATGGMLPEGSDAVVMVEHTEDLGGATLAVNRAVAPGENTIARGEDIKAGETILPAGHILRPQDIGALAAMGQVMIDVAQKPRVAILSTGDELVMPDMEPKEGQIRDINSYLLSAWAQRCGAEPSRLGIIPDTAEELLNALQNTGDYDCVILSGGSSAGTRDHTASCIDQLGKPGVLFHGVSMRPGKPLIFGVVDGKPYFGLSGNPTSAMVGFLLFVRPLLLQMAGAVERNPVITARAERNLSSASGREDYIRAALYEQEGQLWARPILGQANLISTVVRGDALLRIPQNSEGIEAGDTVEVMLI</sequence>
<dbReference type="InterPro" id="IPR036135">
    <property type="entry name" value="MoeA_linker/N_sf"/>
</dbReference>
<evidence type="ECO:0000313" key="16">
    <source>
        <dbReference type="EMBL" id="EEG77394.1"/>
    </source>
</evidence>
<comment type="caution">
    <text evidence="16">The sequence shown here is derived from an EMBL/GenBank/DDBJ whole genome shotgun (WGS) entry which is preliminary data.</text>
</comment>
<keyword evidence="17" id="KW-1185">Reference proteome</keyword>
<keyword evidence="8 14" id="KW-0500">Molybdenum</keyword>
<dbReference type="GO" id="GO:0046872">
    <property type="term" value="F:metal ion binding"/>
    <property type="evidence" value="ECO:0007669"/>
    <property type="project" value="UniProtKB-UniRule"/>
</dbReference>
<accession>C0GH92</accession>
<keyword evidence="11 14" id="KW-0460">Magnesium</keyword>
<comment type="cofactor">
    <cofactor evidence="1 14">
        <name>Mg(2+)</name>
        <dbReference type="ChEBI" id="CHEBI:18420"/>
    </cofactor>
</comment>
<dbReference type="SUPFAM" id="SSF63882">
    <property type="entry name" value="MoeA N-terminal region -like"/>
    <property type="match status" value="1"/>
</dbReference>
<comment type="pathway">
    <text evidence="4 14">Cofactor biosynthesis; molybdopterin biosynthesis.</text>
</comment>
<dbReference type="InterPro" id="IPR005110">
    <property type="entry name" value="MoeA_linker/N"/>
</dbReference>
<organism evidence="16 17">
    <name type="scientific">Dethiobacter alkaliphilus AHT 1</name>
    <dbReference type="NCBI Taxonomy" id="555088"/>
    <lineage>
        <taxon>Bacteria</taxon>
        <taxon>Bacillati</taxon>
        <taxon>Bacillota</taxon>
        <taxon>Dethiobacteria</taxon>
        <taxon>Dethiobacterales</taxon>
        <taxon>Dethiobacteraceae</taxon>
        <taxon>Dethiobacter</taxon>
    </lineage>
</organism>
<dbReference type="InterPro" id="IPR001453">
    <property type="entry name" value="MoaB/Mog_dom"/>
</dbReference>
<dbReference type="FunFam" id="3.40.980.10:FF:000004">
    <property type="entry name" value="Molybdopterin molybdenumtransferase"/>
    <property type="match status" value="1"/>
</dbReference>
<evidence type="ECO:0000256" key="3">
    <source>
        <dbReference type="ARBA" id="ARBA00003487"/>
    </source>
</evidence>
<dbReference type="Gene3D" id="3.90.105.10">
    <property type="entry name" value="Molybdopterin biosynthesis moea protein, domain 2"/>
    <property type="match status" value="1"/>
</dbReference>
<evidence type="ECO:0000256" key="11">
    <source>
        <dbReference type="ARBA" id="ARBA00022842"/>
    </source>
</evidence>
<evidence type="ECO:0000256" key="13">
    <source>
        <dbReference type="ARBA" id="ARBA00047317"/>
    </source>
</evidence>
<evidence type="ECO:0000256" key="8">
    <source>
        <dbReference type="ARBA" id="ARBA00022505"/>
    </source>
</evidence>
<dbReference type="Proteomes" id="UP000006443">
    <property type="component" value="Unassembled WGS sequence"/>
</dbReference>
<evidence type="ECO:0000256" key="10">
    <source>
        <dbReference type="ARBA" id="ARBA00022723"/>
    </source>
</evidence>
<dbReference type="RefSeq" id="WP_008516793.1">
    <property type="nucleotide sequence ID" value="NZ_ACJM01000008.1"/>
</dbReference>
<evidence type="ECO:0000256" key="2">
    <source>
        <dbReference type="ARBA" id="ARBA00002901"/>
    </source>
</evidence>
<dbReference type="EC" id="2.10.1.1" evidence="6 14"/>
<dbReference type="Pfam" id="PF03453">
    <property type="entry name" value="MoeA_N"/>
    <property type="match status" value="1"/>
</dbReference>
<dbReference type="InterPro" id="IPR008284">
    <property type="entry name" value="MoCF_biosynth_CS"/>
</dbReference>
<dbReference type="EMBL" id="ACJM01000008">
    <property type="protein sequence ID" value="EEG77394.1"/>
    <property type="molecule type" value="Genomic_DNA"/>
</dbReference>
<evidence type="ECO:0000256" key="6">
    <source>
        <dbReference type="ARBA" id="ARBA00013269"/>
    </source>
</evidence>
<dbReference type="GO" id="GO:0061599">
    <property type="term" value="F:molybdopterin molybdotransferase activity"/>
    <property type="evidence" value="ECO:0007669"/>
    <property type="project" value="UniProtKB-UniRule"/>
</dbReference>
<protein>
    <recommendedName>
        <fullName evidence="7 14">Molybdopterin molybdenumtransferase</fullName>
        <ecNumber evidence="6 14">2.10.1.1</ecNumber>
    </recommendedName>
</protein>
<dbReference type="STRING" id="555088.DealDRAFT_1851"/>
<comment type="function">
    <text evidence="2 14">Catalyzes the insertion of molybdate into adenylated molybdopterin with the concomitant release of AMP.</text>
</comment>
<dbReference type="SMART" id="SM00852">
    <property type="entry name" value="MoCF_biosynth"/>
    <property type="match status" value="1"/>
</dbReference>
<evidence type="ECO:0000256" key="12">
    <source>
        <dbReference type="ARBA" id="ARBA00023150"/>
    </source>
</evidence>
<dbReference type="PANTHER" id="PTHR10192:SF5">
    <property type="entry name" value="GEPHYRIN"/>
    <property type="match status" value="1"/>
</dbReference>
<dbReference type="PANTHER" id="PTHR10192">
    <property type="entry name" value="MOLYBDOPTERIN BIOSYNTHESIS PROTEIN"/>
    <property type="match status" value="1"/>
</dbReference>
<dbReference type="Gene3D" id="2.40.340.10">
    <property type="entry name" value="MoeA, C-terminal, domain IV"/>
    <property type="match status" value="1"/>
</dbReference>
<evidence type="ECO:0000259" key="15">
    <source>
        <dbReference type="SMART" id="SM00852"/>
    </source>
</evidence>
<dbReference type="Pfam" id="PF03454">
    <property type="entry name" value="MoeA_C"/>
    <property type="match status" value="1"/>
</dbReference>
<dbReference type="AlphaFoldDB" id="C0GH92"/>
<dbReference type="CDD" id="cd00887">
    <property type="entry name" value="MoeA"/>
    <property type="match status" value="1"/>
</dbReference>
<dbReference type="NCBIfam" id="NF045515">
    <property type="entry name" value="Glp_gephyrin"/>
    <property type="match status" value="1"/>
</dbReference>
<evidence type="ECO:0000256" key="4">
    <source>
        <dbReference type="ARBA" id="ARBA00005046"/>
    </source>
</evidence>
<gene>
    <name evidence="16" type="ORF">DealDRAFT_1851</name>
</gene>
<dbReference type="NCBIfam" id="TIGR00177">
    <property type="entry name" value="molyb_syn"/>
    <property type="match status" value="1"/>
</dbReference>
<dbReference type="SUPFAM" id="SSF53218">
    <property type="entry name" value="Molybdenum cofactor biosynthesis proteins"/>
    <property type="match status" value="1"/>
</dbReference>
<evidence type="ECO:0000256" key="5">
    <source>
        <dbReference type="ARBA" id="ARBA00010763"/>
    </source>
</evidence>
<dbReference type="InterPro" id="IPR038987">
    <property type="entry name" value="MoeA-like"/>
</dbReference>
<comment type="catalytic activity">
    <reaction evidence="13">
        <text>adenylyl-molybdopterin + molybdate = Mo-molybdopterin + AMP + H(+)</text>
        <dbReference type="Rhea" id="RHEA:35047"/>
        <dbReference type="ChEBI" id="CHEBI:15378"/>
        <dbReference type="ChEBI" id="CHEBI:36264"/>
        <dbReference type="ChEBI" id="CHEBI:62727"/>
        <dbReference type="ChEBI" id="CHEBI:71302"/>
        <dbReference type="ChEBI" id="CHEBI:456215"/>
        <dbReference type="EC" id="2.10.1.1"/>
    </reaction>
</comment>
<evidence type="ECO:0000256" key="7">
    <source>
        <dbReference type="ARBA" id="ARBA00021108"/>
    </source>
</evidence>
<feature type="domain" description="MoaB/Mog" evidence="15">
    <location>
        <begin position="184"/>
        <end position="322"/>
    </location>
</feature>
<keyword evidence="10 14" id="KW-0479">Metal-binding</keyword>
<keyword evidence="9 14" id="KW-0808">Transferase</keyword>
<keyword evidence="12 14" id="KW-0501">Molybdenum cofactor biosynthesis</keyword>
<evidence type="ECO:0000313" key="17">
    <source>
        <dbReference type="Proteomes" id="UP000006443"/>
    </source>
</evidence>
<dbReference type="InterPro" id="IPR005111">
    <property type="entry name" value="MoeA_C_domain_IV"/>
</dbReference>
<dbReference type="GO" id="GO:0005829">
    <property type="term" value="C:cytosol"/>
    <property type="evidence" value="ECO:0007669"/>
    <property type="project" value="TreeGrafter"/>
</dbReference>
<dbReference type="Gene3D" id="3.40.980.10">
    <property type="entry name" value="MoaB/Mog-like domain"/>
    <property type="match status" value="1"/>
</dbReference>
<dbReference type="InterPro" id="IPR036425">
    <property type="entry name" value="MoaB/Mog-like_dom_sf"/>
</dbReference>
<evidence type="ECO:0000256" key="14">
    <source>
        <dbReference type="RuleBase" id="RU365090"/>
    </source>
</evidence>
<evidence type="ECO:0000256" key="1">
    <source>
        <dbReference type="ARBA" id="ARBA00001946"/>
    </source>
</evidence>
<dbReference type="PROSITE" id="PS01079">
    <property type="entry name" value="MOCF_BIOSYNTHESIS_2"/>
    <property type="match status" value="1"/>
</dbReference>
<reference evidence="16 17" key="1">
    <citation type="submission" date="2009-02" db="EMBL/GenBank/DDBJ databases">
        <title>Sequencing of the draft genome and assembly of Dethiobacter alkaliphilus AHT 1.</title>
        <authorList>
            <consortium name="US DOE Joint Genome Institute (JGI-PGF)"/>
            <person name="Lucas S."/>
            <person name="Copeland A."/>
            <person name="Lapidus A."/>
            <person name="Glavina del Rio T."/>
            <person name="Dalin E."/>
            <person name="Tice H."/>
            <person name="Bruce D."/>
            <person name="Goodwin L."/>
            <person name="Pitluck S."/>
            <person name="Larimer F."/>
            <person name="Land M.L."/>
            <person name="Hauser L."/>
            <person name="Muyzer G."/>
        </authorList>
    </citation>
    <scope>NUCLEOTIDE SEQUENCE [LARGE SCALE GENOMIC DNA]</scope>
    <source>
        <strain evidence="16 17">AHT 1</strain>
    </source>
</reference>
<dbReference type="UniPathway" id="UPA00344"/>
<name>C0GH92_DETAL</name>
<dbReference type="eggNOG" id="COG0303">
    <property type="taxonomic scope" value="Bacteria"/>
</dbReference>